<gene>
    <name evidence="1" type="ORF">HYALB_00011763</name>
</gene>
<evidence type="ECO:0000313" key="1">
    <source>
        <dbReference type="EMBL" id="CAG8978666.1"/>
    </source>
</evidence>
<dbReference type="PANTHER" id="PTHR33112:SF16">
    <property type="entry name" value="HETEROKARYON INCOMPATIBILITY DOMAIN-CONTAINING PROTEIN"/>
    <property type="match status" value="1"/>
</dbReference>
<evidence type="ECO:0000313" key="2">
    <source>
        <dbReference type="Proteomes" id="UP000701801"/>
    </source>
</evidence>
<name>A0A9N9LW95_9HELO</name>
<dbReference type="EMBL" id="CAJVRM010000272">
    <property type="protein sequence ID" value="CAG8978666.1"/>
    <property type="molecule type" value="Genomic_DNA"/>
</dbReference>
<reference evidence="1" key="1">
    <citation type="submission" date="2021-07" db="EMBL/GenBank/DDBJ databases">
        <authorList>
            <person name="Durling M."/>
        </authorList>
    </citation>
    <scope>NUCLEOTIDE SEQUENCE</scope>
</reference>
<dbReference type="OrthoDB" id="5362512at2759"/>
<protein>
    <submittedName>
        <fullName evidence="1">Uncharacterized protein</fullName>
    </submittedName>
</protein>
<accession>A0A9N9LW95</accession>
<dbReference type="Proteomes" id="UP000701801">
    <property type="component" value="Unassembled WGS sequence"/>
</dbReference>
<keyword evidence="2" id="KW-1185">Reference proteome</keyword>
<dbReference type="PANTHER" id="PTHR33112">
    <property type="entry name" value="DOMAIN PROTEIN, PUTATIVE-RELATED"/>
    <property type="match status" value="1"/>
</dbReference>
<dbReference type="AlphaFoldDB" id="A0A9N9LW95"/>
<proteinExistence type="predicted"/>
<organism evidence="1 2">
    <name type="scientific">Hymenoscyphus albidus</name>
    <dbReference type="NCBI Taxonomy" id="595503"/>
    <lineage>
        <taxon>Eukaryota</taxon>
        <taxon>Fungi</taxon>
        <taxon>Dikarya</taxon>
        <taxon>Ascomycota</taxon>
        <taxon>Pezizomycotina</taxon>
        <taxon>Leotiomycetes</taxon>
        <taxon>Helotiales</taxon>
        <taxon>Helotiaceae</taxon>
        <taxon>Hymenoscyphus</taxon>
    </lineage>
</organism>
<sequence length="198" mass="22904">MTKKNDILPAISGLAREIAQQSGYTYAAGIWIEEIRRGLAWHSSCSATAKESDEHHAPSWSWAFWPTSPGIEFMMRPGALYADMDEGKATLIRYKIIPEDDDKFGRVKSGYIDLRGRGISMRSWLEQNHLIFNYISEETFLFSIFTEDDDSTIYTYALLLVQVENSPKETYRRVGLITFWPREGYSMDTWDKKEVHII</sequence>
<comment type="caution">
    <text evidence="1">The sequence shown here is derived from an EMBL/GenBank/DDBJ whole genome shotgun (WGS) entry which is preliminary data.</text>
</comment>